<keyword evidence="5 11" id="KW-0547">Nucleotide-binding</keyword>
<feature type="binding site" evidence="11">
    <location>
        <position position="70"/>
    </location>
    <ligand>
        <name>GTP</name>
        <dbReference type="ChEBI" id="CHEBI:37565"/>
    </ligand>
</feature>
<proteinExistence type="inferred from homology"/>
<evidence type="ECO:0000256" key="2">
    <source>
        <dbReference type="ARBA" id="ARBA00010290"/>
    </source>
</evidence>
<dbReference type="AlphaFoldDB" id="A0A7R8WPG5"/>
<accession>A0A7R8WPG5</accession>
<keyword evidence="9" id="KW-0449">Lipoprotein</keyword>
<evidence type="ECO:0000256" key="9">
    <source>
        <dbReference type="ARBA" id="ARBA00023288"/>
    </source>
</evidence>
<feature type="binding site" evidence="12">
    <location>
        <position position="48"/>
    </location>
    <ligand>
        <name>Mg(2+)</name>
        <dbReference type="ChEBI" id="CHEBI:18420"/>
    </ligand>
</feature>
<dbReference type="GO" id="GO:0046872">
    <property type="term" value="F:metal ion binding"/>
    <property type="evidence" value="ECO:0007669"/>
    <property type="project" value="UniProtKB-KW"/>
</dbReference>
<keyword evidence="8 11" id="KW-0342">GTP-binding</keyword>
<feature type="compositionally biased region" description="Basic and acidic residues" evidence="14">
    <location>
        <begin position="426"/>
        <end position="438"/>
    </location>
</feature>
<dbReference type="SUPFAM" id="SSF52540">
    <property type="entry name" value="P-loop containing nucleoside triphosphate hydrolases"/>
    <property type="match status" value="1"/>
</dbReference>
<comment type="subcellular location">
    <subcellularLocation>
        <location evidence="1">Golgi apparatus</location>
    </subcellularLocation>
</comment>
<dbReference type="OrthoDB" id="2011769at2759"/>
<feature type="region of interest" description="Disordered" evidence="14">
    <location>
        <begin position="423"/>
        <end position="455"/>
    </location>
</feature>
<evidence type="ECO:0000256" key="10">
    <source>
        <dbReference type="ARBA" id="ARBA00040616"/>
    </source>
</evidence>
<dbReference type="PRINTS" id="PR00328">
    <property type="entry name" value="SAR1GTPBP"/>
</dbReference>
<gene>
    <name evidence="15" type="ORF">CTOB1V02_LOCUS10516</name>
</gene>
<evidence type="ECO:0000313" key="15">
    <source>
        <dbReference type="EMBL" id="CAD7232685.1"/>
    </source>
</evidence>
<keyword evidence="3" id="KW-0813">Transport</keyword>
<dbReference type="PROSITE" id="PS51417">
    <property type="entry name" value="ARF"/>
    <property type="match status" value="1"/>
</dbReference>
<evidence type="ECO:0000256" key="11">
    <source>
        <dbReference type="PIRSR" id="PIRSR606689-1"/>
    </source>
</evidence>
<evidence type="ECO:0000256" key="7">
    <source>
        <dbReference type="ARBA" id="ARBA00023034"/>
    </source>
</evidence>
<dbReference type="NCBIfam" id="TIGR00231">
    <property type="entry name" value="small_GTP"/>
    <property type="match status" value="1"/>
</dbReference>
<dbReference type="GO" id="GO:0003924">
    <property type="term" value="F:GTPase activity"/>
    <property type="evidence" value="ECO:0007669"/>
    <property type="project" value="InterPro"/>
</dbReference>
<dbReference type="InterPro" id="IPR027417">
    <property type="entry name" value="P-loop_NTPase"/>
</dbReference>
<dbReference type="GO" id="GO:0005763">
    <property type="term" value="C:mitochondrial small ribosomal subunit"/>
    <property type="evidence" value="ECO:0007669"/>
    <property type="project" value="InterPro"/>
</dbReference>
<dbReference type="GO" id="GO:0016192">
    <property type="term" value="P:vesicle-mediated transport"/>
    <property type="evidence" value="ECO:0007669"/>
    <property type="project" value="UniProtKB-ARBA"/>
</dbReference>
<reference evidence="15" key="1">
    <citation type="submission" date="2020-11" db="EMBL/GenBank/DDBJ databases">
        <authorList>
            <person name="Tran Van P."/>
        </authorList>
    </citation>
    <scope>NUCLEOTIDE SEQUENCE</scope>
</reference>
<protein>
    <recommendedName>
        <fullName evidence="10">ADP-ribosylation factor-like protein 3</fullName>
    </recommendedName>
</protein>
<feature type="binding site" evidence="11">
    <location>
        <begin position="24"/>
        <end position="31"/>
    </location>
    <ligand>
        <name>GTP</name>
        <dbReference type="ChEBI" id="CHEBI:37565"/>
    </ligand>
</feature>
<evidence type="ECO:0000256" key="3">
    <source>
        <dbReference type="ARBA" id="ARBA00022448"/>
    </source>
</evidence>
<comment type="similarity">
    <text evidence="2">Belongs to the small GTPase superfamily. Arf family.</text>
</comment>
<dbReference type="Pfam" id="PF00025">
    <property type="entry name" value="Arf"/>
    <property type="match status" value="1"/>
</dbReference>
<feature type="binding site" evidence="11">
    <location>
        <begin position="126"/>
        <end position="129"/>
    </location>
    <ligand>
        <name>GTP</name>
        <dbReference type="ChEBI" id="CHEBI:37565"/>
    </ligand>
</feature>
<dbReference type="FunFam" id="3.40.50.300:FF:000281">
    <property type="entry name" value="ADP-ribosylation factor-like protein 3"/>
    <property type="match status" value="1"/>
</dbReference>
<evidence type="ECO:0000256" key="4">
    <source>
        <dbReference type="ARBA" id="ARBA00022707"/>
    </source>
</evidence>
<feature type="binding site" evidence="12">
    <location>
        <position position="31"/>
    </location>
    <ligand>
        <name>Mg(2+)</name>
        <dbReference type="ChEBI" id="CHEBI:18420"/>
    </ligand>
</feature>
<feature type="coiled-coil region" evidence="13">
    <location>
        <begin position="301"/>
        <end position="369"/>
    </location>
</feature>
<dbReference type="InterPro" id="IPR026140">
    <property type="entry name" value="Ribosomal_mS26"/>
</dbReference>
<sequence>MGLLALLRKLKRAPDQELRILLLGLDNAGKTTILKKLAEEEISHVTPTQGFNIKTVQAQGFKLNVWDIGGQRQIRPYWRNYFEATDVLIYVIDSADQPRFTETGEELFELLDEEKLAGIPLLVFANKQDLVSAASAADIAKGLGLQGIRERNWHIQPCAAVTGEGVKVCGFIIGGNGMDDEFGRSQEEVGRESRGSDVLRCVPSVSCLIRCYAKRSEENESIPRAPHVFRKSRYTAAPPWAPYTMKHILDVKKPNDRVFMERKEEYRLYMQYYTQVRVIQEHFKREVRALEKAGEETLRLQEVAERKYDDLLKENDQENERLSKLRSVRLAREMEEMELNILERLEEHEEEERRKRQKALEAIQKQELASAAYIREDQLDRVIAEALENPVDYNFVLYLDGTILRGRTTRPPPPVSAAVALAAGGEDLKMPEKEKFDPETSPEFVPQQIQEKAAS</sequence>
<keyword evidence="13" id="KW-0175">Coiled coil</keyword>
<dbReference type="SMART" id="SM00178">
    <property type="entry name" value="SAR"/>
    <property type="match status" value="1"/>
</dbReference>
<evidence type="ECO:0000256" key="13">
    <source>
        <dbReference type="SAM" id="Coils"/>
    </source>
</evidence>
<dbReference type="Gene3D" id="3.40.50.300">
    <property type="entry name" value="P-loop containing nucleotide triphosphate hydrolases"/>
    <property type="match status" value="1"/>
</dbReference>
<dbReference type="SMART" id="SM00177">
    <property type="entry name" value="ARF"/>
    <property type="match status" value="1"/>
</dbReference>
<evidence type="ECO:0000256" key="6">
    <source>
        <dbReference type="ARBA" id="ARBA00022927"/>
    </source>
</evidence>
<keyword evidence="12" id="KW-0460">Magnesium</keyword>
<name>A0A7R8WPG5_9CRUS</name>
<dbReference type="InterPro" id="IPR005225">
    <property type="entry name" value="Small_GTP-bd"/>
</dbReference>
<dbReference type="GO" id="GO:0005794">
    <property type="term" value="C:Golgi apparatus"/>
    <property type="evidence" value="ECO:0007669"/>
    <property type="project" value="UniProtKB-SubCell"/>
</dbReference>
<keyword evidence="6" id="KW-0653">Protein transport</keyword>
<dbReference type="EMBL" id="OB664994">
    <property type="protein sequence ID" value="CAD7232685.1"/>
    <property type="molecule type" value="Genomic_DNA"/>
</dbReference>
<evidence type="ECO:0000256" key="1">
    <source>
        <dbReference type="ARBA" id="ARBA00004555"/>
    </source>
</evidence>
<dbReference type="Pfam" id="PF14943">
    <property type="entry name" value="MRP-S26"/>
    <property type="match status" value="1"/>
</dbReference>
<keyword evidence="4" id="KW-0519">Myristate</keyword>
<dbReference type="InterPro" id="IPR006689">
    <property type="entry name" value="Small_GTPase_ARF/SAR"/>
</dbReference>
<keyword evidence="12" id="KW-0479">Metal-binding</keyword>
<evidence type="ECO:0000256" key="5">
    <source>
        <dbReference type="ARBA" id="ARBA00022741"/>
    </source>
</evidence>
<dbReference type="GO" id="GO:0015031">
    <property type="term" value="P:protein transport"/>
    <property type="evidence" value="ECO:0007669"/>
    <property type="project" value="UniProtKB-KW"/>
</dbReference>
<dbReference type="PANTHER" id="PTHR45697">
    <property type="entry name" value="ADP-RIBOSYLATION FACTOR-LIKE PROTEIN 2-RELATED"/>
    <property type="match status" value="1"/>
</dbReference>
<evidence type="ECO:0000256" key="8">
    <source>
        <dbReference type="ARBA" id="ARBA00023134"/>
    </source>
</evidence>
<keyword evidence="7" id="KW-0333">Golgi apparatus</keyword>
<dbReference type="InterPro" id="IPR044612">
    <property type="entry name" value="ARL2/3"/>
</dbReference>
<dbReference type="GO" id="GO:0051649">
    <property type="term" value="P:establishment of localization in cell"/>
    <property type="evidence" value="ECO:0007669"/>
    <property type="project" value="UniProtKB-ARBA"/>
</dbReference>
<evidence type="ECO:0000256" key="14">
    <source>
        <dbReference type="SAM" id="MobiDB-lite"/>
    </source>
</evidence>
<evidence type="ECO:0000256" key="12">
    <source>
        <dbReference type="PIRSR" id="PIRSR606689-2"/>
    </source>
</evidence>
<dbReference type="GO" id="GO:0005525">
    <property type="term" value="F:GTP binding"/>
    <property type="evidence" value="ECO:0007669"/>
    <property type="project" value="UniProtKB-KW"/>
</dbReference>
<organism evidence="15">
    <name type="scientific">Cyprideis torosa</name>
    <dbReference type="NCBI Taxonomy" id="163714"/>
    <lineage>
        <taxon>Eukaryota</taxon>
        <taxon>Metazoa</taxon>
        <taxon>Ecdysozoa</taxon>
        <taxon>Arthropoda</taxon>
        <taxon>Crustacea</taxon>
        <taxon>Oligostraca</taxon>
        <taxon>Ostracoda</taxon>
        <taxon>Podocopa</taxon>
        <taxon>Podocopida</taxon>
        <taxon>Cytherocopina</taxon>
        <taxon>Cytheroidea</taxon>
        <taxon>Cytherideidae</taxon>
        <taxon>Cyprideis</taxon>
    </lineage>
</organism>